<dbReference type="EMBL" id="QJNU01000078">
    <property type="protein sequence ID" value="RYP07944.1"/>
    <property type="molecule type" value="Genomic_DNA"/>
</dbReference>
<keyword evidence="3" id="KW-1185">Reference proteome</keyword>
<dbReference type="OrthoDB" id="3050608at2759"/>
<evidence type="ECO:0000313" key="3">
    <source>
        <dbReference type="Proteomes" id="UP000293360"/>
    </source>
</evidence>
<organism evidence="2 3">
    <name type="scientific">Monosporascus ibericus</name>
    <dbReference type="NCBI Taxonomy" id="155417"/>
    <lineage>
        <taxon>Eukaryota</taxon>
        <taxon>Fungi</taxon>
        <taxon>Dikarya</taxon>
        <taxon>Ascomycota</taxon>
        <taxon>Pezizomycotina</taxon>
        <taxon>Sordariomycetes</taxon>
        <taxon>Xylariomycetidae</taxon>
        <taxon>Xylariales</taxon>
        <taxon>Xylariales incertae sedis</taxon>
        <taxon>Monosporascus</taxon>
    </lineage>
</organism>
<dbReference type="AlphaFoldDB" id="A0A4Q4TNV5"/>
<reference evidence="2 3" key="1">
    <citation type="submission" date="2018-06" db="EMBL/GenBank/DDBJ databases">
        <title>Complete Genomes of Monosporascus.</title>
        <authorList>
            <person name="Robinson A.J."/>
            <person name="Natvig D.O."/>
        </authorList>
    </citation>
    <scope>NUCLEOTIDE SEQUENCE [LARGE SCALE GENOMIC DNA]</scope>
    <source>
        <strain evidence="2 3">CBS 110550</strain>
    </source>
</reference>
<feature type="region of interest" description="Disordered" evidence="1">
    <location>
        <begin position="1"/>
        <end position="38"/>
    </location>
</feature>
<proteinExistence type="predicted"/>
<accession>A0A4Q4TNV5</accession>
<feature type="compositionally biased region" description="Low complexity" evidence="1">
    <location>
        <begin position="13"/>
        <end position="26"/>
    </location>
</feature>
<gene>
    <name evidence="2" type="ORF">DL764_002215</name>
</gene>
<dbReference type="Proteomes" id="UP000293360">
    <property type="component" value="Unassembled WGS sequence"/>
</dbReference>
<sequence length="74" mass="7954">MDVIKNTIGGKSGSSRHTSNQQSSSGRQQDYGDKGKSTAYSLLKAPREAVADRGWSLAAFNAVNGKVGWSLNYF</sequence>
<evidence type="ECO:0000313" key="2">
    <source>
        <dbReference type="EMBL" id="RYP07944.1"/>
    </source>
</evidence>
<evidence type="ECO:0000256" key="1">
    <source>
        <dbReference type="SAM" id="MobiDB-lite"/>
    </source>
</evidence>
<protein>
    <submittedName>
        <fullName evidence="2">Uncharacterized protein</fullName>
    </submittedName>
</protein>
<comment type="caution">
    <text evidence="2">The sequence shown here is derived from an EMBL/GenBank/DDBJ whole genome shotgun (WGS) entry which is preliminary data.</text>
</comment>
<name>A0A4Q4TNV5_9PEZI</name>